<evidence type="ECO:0000259" key="16">
    <source>
        <dbReference type="PROSITE" id="PS50054"/>
    </source>
</evidence>
<proteinExistence type="inferred from homology"/>
<dbReference type="STRING" id="7370.A0A1I8MZT9"/>
<dbReference type="GO" id="GO:0007165">
    <property type="term" value="P:signal transduction"/>
    <property type="evidence" value="ECO:0007669"/>
    <property type="project" value="TreeGrafter"/>
</dbReference>
<feature type="compositionally biased region" description="Low complexity" evidence="15">
    <location>
        <begin position="271"/>
        <end position="282"/>
    </location>
</feature>
<dbReference type="Gene3D" id="3.90.190.10">
    <property type="entry name" value="Protein tyrosine phosphatase superfamily"/>
    <property type="match status" value="1"/>
</dbReference>
<dbReference type="InterPro" id="IPR000387">
    <property type="entry name" value="Tyr_Pase_dom"/>
</dbReference>
<evidence type="ECO:0000313" key="19">
    <source>
        <dbReference type="Proteomes" id="UP001652621"/>
    </source>
</evidence>
<dbReference type="FunFam" id="3.90.190.10:FF:000052">
    <property type="entry name" value="Dual specificity phosphatase 15"/>
    <property type="match status" value="1"/>
</dbReference>
<feature type="compositionally biased region" description="Polar residues" evidence="15">
    <location>
        <begin position="315"/>
        <end position="326"/>
    </location>
</feature>
<evidence type="ECO:0000256" key="13">
    <source>
        <dbReference type="ARBA" id="ARBA00051722"/>
    </source>
</evidence>
<dbReference type="Pfam" id="PF00782">
    <property type="entry name" value="DSPc"/>
    <property type="match status" value="1"/>
</dbReference>
<dbReference type="RefSeq" id="XP_011296387.1">
    <property type="nucleotide sequence ID" value="XM_011298085.2"/>
</dbReference>
<dbReference type="PROSITE" id="PS50054">
    <property type="entry name" value="TYR_PHOSPHATASE_DUAL"/>
    <property type="match status" value="1"/>
</dbReference>
<feature type="compositionally biased region" description="Low complexity" evidence="15">
    <location>
        <begin position="291"/>
        <end position="314"/>
    </location>
</feature>
<accession>A0A1I8MZT9</accession>
<feature type="region of interest" description="Disordered" evidence="15">
    <location>
        <begin position="200"/>
        <end position="398"/>
    </location>
</feature>
<dbReference type="GO" id="GO:0004722">
    <property type="term" value="F:protein serine/threonine phosphatase activity"/>
    <property type="evidence" value="ECO:0007669"/>
    <property type="project" value="UniProtKB-EC"/>
</dbReference>
<evidence type="ECO:0000256" key="6">
    <source>
        <dbReference type="ARBA" id="ARBA00022707"/>
    </source>
</evidence>
<evidence type="ECO:0000256" key="9">
    <source>
        <dbReference type="ARBA" id="ARBA00023136"/>
    </source>
</evidence>
<evidence type="ECO:0000256" key="11">
    <source>
        <dbReference type="ARBA" id="ARBA00047761"/>
    </source>
</evidence>
<evidence type="ECO:0000256" key="12">
    <source>
        <dbReference type="ARBA" id="ARBA00048336"/>
    </source>
</evidence>
<dbReference type="OrthoDB" id="9979246at2759"/>
<dbReference type="AlphaFoldDB" id="A0A1I8MZT9"/>
<dbReference type="GO" id="GO:0005886">
    <property type="term" value="C:plasma membrane"/>
    <property type="evidence" value="ECO:0007669"/>
    <property type="project" value="UniProtKB-SubCell"/>
</dbReference>
<dbReference type="RefSeq" id="XP_058980098.1">
    <property type="nucleotide sequence ID" value="XM_059124115.1"/>
</dbReference>
<comment type="catalytic activity">
    <reaction evidence="12">
        <text>O-phospho-L-threonyl-[protein] + H2O = L-threonyl-[protein] + phosphate</text>
        <dbReference type="Rhea" id="RHEA:47004"/>
        <dbReference type="Rhea" id="RHEA-COMP:11060"/>
        <dbReference type="Rhea" id="RHEA-COMP:11605"/>
        <dbReference type="ChEBI" id="CHEBI:15377"/>
        <dbReference type="ChEBI" id="CHEBI:30013"/>
        <dbReference type="ChEBI" id="CHEBI:43474"/>
        <dbReference type="ChEBI" id="CHEBI:61977"/>
        <dbReference type="EC" id="3.1.3.16"/>
    </reaction>
</comment>
<reference evidence="21 22" key="2">
    <citation type="submission" date="2025-05" db="UniProtKB">
        <authorList>
            <consortium name="RefSeq"/>
        </authorList>
    </citation>
    <scope>IDENTIFICATION</scope>
    <source>
        <strain evidence="20 21">Aabys</strain>
        <tissue evidence="21 22">Whole body</tissue>
    </source>
</reference>
<evidence type="ECO:0000256" key="8">
    <source>
        <dbReference type="ARBA" id="ARBA00022912"/>
    </source>
</evidence>
<protein>
    <recommendedName>
        <fullName evidence="14">Dual specificity protein phosphatase 15</fullName>
        <ecNumber evidence="4">3.1.3.16</ecNumber>
        <ecNumber evidence="3">3.1.3.48</ecNumber>
    </recommendedName>
</protein>
<evidence type="ECO:0000256" key="7">
    <source>
        <dbReference type="ARBA" id="ARBA00022801"/>
    </source>
</evidence>
<dbReference type="RefSeq" id="XP_058976222.1">
    <property type="nucleotide sequence ID" value="XM_059120239.1"/>
</dbReference>
<dbReference type="GeneID" id="101901066"/>
<dbReference type="PRINTS" id="PR01908">
    <property type="entry name" value="ADSPHPHTASE"/>
</dbReference>
<comment type="subcellular location">
    <subcellularLocation>
        <location evidence="1">Cell membrane</location>
        <topology evidence="1">Lipid-anchor</topology>
        <orientation evidence="1">Cytoplasmic side</orientation>
    </subcellularLocation>
</comment>
<feature type="domain" description="Tyrosine specific protein phosphatases" evidence="17">
    <location>
        <begin position="71"/>
        <end position="122"/>
    </location>
</feature>
<dbReference type="RefSeq" id="XP_058980099.1">
    <property type="nucleotide sequence ID" value="XM_059124116.1"/>
</dbReference>
<evidence type="ECO:0000256" key="3">
    <source>
        <dbReference type="ARBA" id="ARBA00013064"/>
    </source>
</evidence>
<dbReference type="KEGG" id="mde:101901066"/>
<dbReference type="GO" id="GO:0004725">
    <property type="term" value="F:protein tyrosine phosphatase activity"/>
    <property type="evidence" value="ECO:0007669"/>
    <property type="project" value="UniProtKB-EC"/>
</dbReference>
<feature type="region of interest" description="Disordered" evidence="15">
    <location>
        <begin position="419"/>
        <end position="456"/>
    </location>
</feature>
<feature type="compositionally biased region" description="Gly residues" evidence="15">
    <location>
        <begin position="345"/>
        <end position="356"/>
    </location>
</feature>
<keyword evidence="10" id="KW-0449">Lipoprotein</keyword>
<dbReference type="EC" id="3.1.3.48" evidence="3"/>
<keyword evidence="5" id="KW-1003">Cell membrane</keyword>
<evidence type="ECO:0000256" key="5">
    <source>
        <dbReference type="ARBA" id="ARBA00022475"/>
    </source>
</evidence>
<feature type="domain" description="Tyrosine-protein phosphatase" evidence="16">
    <location>
        <begin position="4"/>
        <end position="144"/>
    </location>
</feature>
<dbReference type="CDD" id="cd14519">
    <property type="entry name" value="DSP_DUSP22_15"/>
    <property type="match status" value="1"/>
</dbReference>
<dbReference type="PANTHER" id="PTHR45948:SF2">
    <property type="entry name" value="DUAL SPECIFICITY PROTEIN PHOSPHATASE"/>
    <property type="match status" value="1"/>
</dbReference>
<feature type="compositionally biased region" description="Polar residues" evidence="15">
    <location>
        <begin position="224"/>
        <end position="242"/>
    </location>
</feature>
<feature type="compositionally biased region" description="Low complexity" evidence="15">
    <location>
        <begin position="419"/>
        <end position="434"/>
    </location>
</feature>
<dbReference type="EnsemblMetazoa" id="MDOA010074-RB">
    <property type="protein sequence ID" value="MDOA010074-PB"/>
    <property type="gene ID" value="MDOA010074"/>
</dbReference>
<evidence type="ECO:0000256" key="4">
    <source>
        <dbReference type="ARBA" id="ARBA00013081"/>
    </source>
</evidence>
<keyword evidence="6" id="KW-0519">Myristate</keyword>
<dbReference type="InterPro" id="IPR029021">
    <property type="entry name" value="Prot-tyrosine_phosphatase-like"/>
</dbReference>
<dbReference type="SMART" id="SM00195">
    <property type="entry name" value="DSPc"/>
    <property type="match status" value="1"/>
</dbReference>
<dbReference type="PROSITE" id="PS50330">
    <property type="entry name" value="UIM"/>
    <property type="match status" value="1"/>
</dbReference>
<dbReference type="EC" id="3.1.3.16" evidence="4"/>
<dbReference type="InterPro" id="IPR000340">
    <property type="entry name" value="Dual-sp_phosphatase_cat-dom"/>
</dbReference>
<dbReference type="VEuPathDB" id="VectorBase:MDOMA2_004512"/>
<evidence type="ECO:0000256" key="1">
    <source>
        <dbReference type="ARBA" id="ARBA00004342"/>
    </source>
</evidence>
<dbReference type="InterPro" id="IPR003903">
    <property type="entry name" value="UIM_dom"/>
</dbReference>
<dbReference type="VEuPathDB" id="VectorBase:MDOA010074"/>
<keyword evidence="7" id="KW-0378">Hydrolase</keyword>
<organism evidence="18">
    <name type="scientific">Musca domestica</name>
    <name type="common">House fly</name>
    <dbReference type="NCBI Taxonomy" id="7370"/>
    <lineage>
        <taxon>Eukaryota</taxon>
        <taxon>Metazoa</taxon>
        <taxon>Ecdysozoa</taxon>
        <taxon>Arthropoda</taxon>
        <taxon>Hexapoda</taxon>
        <taxon>Insecta</taxon>
        <taxon>Pterygota</taxon>
        <taxon>Neoptera</taxon>
        <taxon>Endopterygota</taxon>
        <taxon>Diptera</taxon>
        <taxon>Brachycera</taxon>
        <taxon>Muscomorpha</taxon>
        <taxon>Muscoidea</taxon>
        <taxon>Muscidae</taxon>
        <taxon>Musca</taxon>
    </lineage>
</organism>
<evidence type="ECO:0000313" key="24">
    <source>
        <dbReference type="RefSeq" id="XP_058980099.1"/>
    </source>
</evidence>
<evidence type="ECO:0000313" key="23">
    <source>
        <dbReference type="RefSeq" id="XP_058980098.1"/>
    </source>
</evidence>
<gene>
    <name evidence="18" type="primary">101901066</name>
    <name evidence="20 23 24" type="synonym">LOC101901066</name>
    <name evidence="21 22" type="synonym">LOC131801489</name>
</gene>
<evidence type="ECO:0000259" key="17">
    <source>
        <dbReference type="PROSITE" id="PS50056"/>
    </source>
</evidence>
<sequence length="456" mass="48789">MGNGMNKVLPGLYVGNYRDSKDTQQLDKFKITHIVAIHDSPRRLLPDKHYLCVMAADTPDQNLSQYFTVCNDFIHAARLREGNVLIHCLAGMSRSVTVAVAYIMTATNLSWKDALKVVRAGRAVANPNVGFQNQLQEFEIYRLAEERRRLRERYPSMALEKLDRMKCMAALDNYEELLQNRDICEGNCVRGEKCPTGVCNMDPTKGLFRRRPSSASTRSRLRPQASTGGVTTAQSCPTSPKHSGQAVGSRRSLGGEGIPEDEEAHLSPTTSSEAAEYAAAIEASKREAQERQQQQRQLQRSPSRNSTRSPRVSSAGSRLTGNGKTENSSKAGGGSGASNTTAGSGSRGGGSGGSNGGTNLQRSASTVSGLAVRPRSSPAGLHSYTGSVPSSVHGSRVDLRDTDKGSAIYLGCSAPRNSTLSLASSGSSAPASPARTPPVSPRHGVRRSASLVKKTR</sequence>
<dbReference type="Proteomes" id="UP001652621">
    <property type="component" value="Unplaced"/>
</dbReference>
<reference evidence="18" key="1">
    <citation type="submission" date="2021-01" db="UniProtKB">
        <authorList>
            <consortium name="EnsemblMetazoa"/>
        </authorList>
    </citation>
    <scope>IDENTIFICATION</scope>
    <source>
        <strain evidence="18">Aabys</strain>
    </source>
</reference>
<evidence type="ECO:0000313" key="18">
    <source>
        <dbReference type="EnsemblMetazoa" id="MDOA010074-PB"/>
    </source>
</evidence>
<dbReference type="PANTHER" id="PTHR45948">
    <property type="entry name" value="DUAL SPECIFICITY PROTEIN PHOSPHATASE DDB_G0269404-RELATED"/>
    <property type="match status" value="1"/>
</dbReference>
<evidence type="ECO:0000256" key="14">
    <source>
        <dbReference type="ARBA" id="ARBA00068799"/>
    </source>
</evidence>
<dbReference type="GO" id="GO:0005829">
    <property type="term" value="C:cytosol"/>
    <property type="evidence" value="ECO:0007669"/>
    <property type="project" value="TreeGrafter"/>
</dbReference>
<dbReference type="InterPro" id="IPR020422">
    <property type="entry name" value="TYR_PHOSPHATASE_DUAL_dom"/>
</dbReference>
<evidence type="ECO:0000313" key="22">
    <source>
        <dbReference type="RefSeq" id="XP_058976222.1"/>
    </source>
</evidence>
<evidence type="ECO:0000256" key="15">
    <source>
        <dbReference type="SAM" id="MobiDB-lite"/>
    </source>
</evidence>
<evidence type="ECO:0000313" key="20">
    <source>
        <dbReference type="RefSeq" id="XP_011296387.1"/>
    </source>
</evidence>
<comment type="catalytic activity">
    <reaction evidence="13">
        <text>O-phospho-L-tyrosyl-[protein] + H2O = L-tyrosyl-[protein] + phosphate</text>
        <dbReference type="Rhea" id="RHEA:10684"/>
        <dbReference type="Rhea" id="RHEA-COMP:10136"/>
        <dbReference type="Rhea" id="RHEA-COMP:20101"/>
        <dbReference type="ChEBI" id="CHEBI:15377"/>
        <dbReference type="ChEBI" id="CHEBI:43474"/>
        <dbReference type="ChEBI" id="CHEBI:46858"/>
        <dbReference type="ChEBI" id="CHEBI:61978"/>
        <dbReference type="EC" id="3.1.3.48"/>
    </reaction>
</comment>
<dbReference type="VEuPathDB" id="VectorBase:MDOMA2_006699"/>
<dbReference type="PROSITE" id="PS50056">
    <property type="entry name" value="TYR_PHOSPHATASE_2"/>
    <property type="match status" value="1"/>
</dbReference>
<name>A0A1I8MZT9_MUSDO</name>
<comment type="catalytic activity">
    <reaction evidence="11">
        <text>O-phospho-L-seryl-[protein] + H2O = L-seryl-[protein] + phosphate</text>
        <dbReference type="Rhea" id="RHEA:20629"/>
        <dbReference type="Rhea" id="RHEA-COMP:9863"/>
        <dbReference type="Rhea" id="RHEA-COMP:11604"/>
        <dbReference type="ChEBI" id="CHEBI:15377"/>
        <dbReference type="ChEBI" id="CHEBI:29999"/>
        <dbReference type="ChEBI" id="CHEBI:43474"/>
        <dbReference type="ChEBI" id="CHEBI:83421"/>
        <dbReference type="EC" id="3.1.3.16"/>
    </reaction>
</comment>
<keyword evidence="9" id="KW-0472">Membrane</keyword>
<evidence type="ECO:0000313" key="21">
    <source>
        <dbReference type="RefSeq" id="XP_058976221.1"/>
    </source>
</evidence>
<keyword evidence="8" id="KW-0904">Protein phosphatase</keyword>
<keyword evidence="19" id="KW-1185">Reference proteome</keyword>
<feature type="compositionally biased region" description="Polar residues" evidence="15">
    <location>
        <begin position="359"/>
        <end position="368"/>
    </location>
</feature>
<evidence type="ECO:0000256" key="10">
    <source>
        <dbReference type="ARBA" id="ARBA00023288"/>
    </source>
</evidence>
<dbReference type="eggNOG" id="KOG1716">
    <property type="taxonomic scope" value="Eukaryota"/>
</dbReference>
<feature type="compositionally biased region" description="Polar residues" evidence="15">
    <location>
        <begin position="384"/>
        <end position="393"/>
    </location>
</feature>
<dbReference type="SUPFAM" id="SSF52799">
    <property type="entry name" value="(Phosphotyrosine protein) phosphatases II"/>
    <property type="match status" value="1"/>
</dbReference>
<evidence type="ECO:0000256" key="2">
    <source>
        <dbReference type="ARBA" id="ARBA00008601"/>
    </source>
</evidence>
<dbReference type="RefSeq" id="XP_058976221.1">
    <property type="nucleotide sequence ID" value="XM_059120238.1"/>
</dbReference>
<comment type="similarity">
    <text evidence="2">Belongs to the protein-tyrosine phosphatase family. Non-receptor class dual specificity subfamily.</text>
</comment>